<comment type="caution">
    <text evidence="2">The sequence shown here is derived from an EMBL/GenBank/DDBJ whole genome shotgun (WGS) entry which is preliminary data.</text>
</comment>
<proteinExistence type="predicted"/>
<accession>A0AAV7I3D4</accession>
<dbReference type="AlphaFoldDB" id="A0AAV7I3D4"/>
<sequence>MPGIAARRFTFKIFDNDFVLTEFHNRTRPELQHETPVTTFHIRTCPELQQQTPGVAAHLKSSISSKKRKLVHEMINKIQLSQEVNSSKTHMTKMKNKWADCSTVVSAQPALKRVRLGWLVKRGDQKFSCNSEVSFQNSDVRLGLFDRTILTSFRDSKGISCYLWTFLKEQKSRLFTLYIITSPKGCAETCEQLKTIQSSHHENANPQFSRPNKDLKGSTAVSHKNSAPLKNTIFMNYEVIHQSEYTGDYCICYLCKNDLYNHKLDEYGSLADSW</sequence>
<protein>
    <submittedName>
        <fullName evidence="2">Uncharacterized protein</fullName>
    </submittedName>
</protein>
<evidence type="ECO:0000313" key="3">
    <source>
        <dbReference type="Proteomes" id="UP000826195"/>
    </source>
</evidence>
<evidence type="ECO:0000313" key="2">
    <source>
        <dbReference type="EMBL" id="KAH0540234.1"/>
    </source>
</evidence>
<dbReference type="EMBL" id="JAHXZJ010002609">
    <property type="protein sequence ID" value="KAH0540234.1"/>
    <property type="molecule type" value="Genomic_DNA"/>
</dbReference>
<name>A0AAV7I3D4_COTGL</name>
<organism evidence="2 3">
    <name type="scientific">Cotesia glomerata</name>
    <name type="common">Lepidopteran parasitic wasp</name>
    <name type="synonym">Apanteles glomeratus</name>
    <dbReference type="NCBI Taxonomy" id="32391"/>
    <lineage>
        <taxon>Eukaryota</taxon>
        <taxon>Metazoa</taxon>
        <taxon>Ecdysozoa</taxon>
        <taxon>Arthropoda</taxon>
        <taxon>Hexapoda</taxon>
        <taxon>Insecta</taxon>
        <taxon>Pterygota</taxon>
        <taxon>Neoptera</taxon>
        <taxon>Endopterygota</taxon>
        <taxon>Hymenoptera</taxon>
        <taxon>Apocrita</taxon>
        <taxon>Ichneumonoidea</taxon>
        <taxon>Braconidae</taxon>
        <taxon>Microgastrinae</taxon>
        <taxon>Cotesia</taxon>
    </lineage>
</organism>
<feature type="region of interest" description="Disordered" evidence="1">
    <location>
        <begin position="200"/>
        <end position="223"/>
    </location>
</feature>
<reference evidence="2 3" key="1">
    <citation type="journal article" date="2021" name="J. Hered.">
        <title>A chromosome-level genome assembly of the parasitoid wasp, Cotesia glomerata (Hymenoptera: Braconidae).</title>
        <authorList>
            <person name="Pinto B.J."/>
            <person name="Weis J.J."/>
            <person name="Gamble T."/>
            <person name="Ode P.J."/>
            <person name="Paul R."/>
            <person name="Zaspel J.M."/>
        </authorList>
    </citation>
    <scope>NUCLEOTIDE SEQUENCE [LARGE SCALE GENOMIC DNA]</scope>
    <source>
        <strain evidence="2">CgM1</strain>
    </source>
</reference>
<feature type="compositionally biased region" description="Polar residues" evidence="1">
    <location>
        <begin position="200"/>
        <end position="210"/>
    </location>
</feature>
<dbReference type="Proteomes" id="UP000826195">
    <property type="component" value="Unassembled WGS sequence"/>
</dbReference>
<evidence type="ECO:0000256" key="1">
    <source>
        <dbReference type="SAM" id="MobiDB-lite"/>
    </source>
</evidence>
<keyword evidence="3" id="KW-1185">Reference proteome</keyword>
<gene>
    <name evidence="2" type="ORF">KQX54_014893</name>
</gene>